<feature type="non-terminal residue" evidence="3">
    <location>
        <position position="1"/>
    </location>
</feature>
<keyword evidence="1" id="KW-0175">Coiled coil</keyword>
<protein>
    <submittedName>
        <fullName evidence="3">MYO5C protein</fullName>
    </submittedName>
</protein>
<sequence length="894" mass="105037">KMREEQKAVILQKYARAWLARRRFQNIRRFVLNIQLSYRVQQLQKKIEEQSRENHGLLERLTNLASAHMNDVDAIQKLESELEKLTAQKRTYEEKGKKYKEDSEQKILKLENQNKELQEQKETLEIKLQEKTEEMKEKMDELTQQLFNDVQKEENQRIILEKNFQNQKQDYEKEIELLKGEIKTLKEEKTQLQQQIQQEIIIQDGLKMEVGQLTKQAQKIPELQKEIELLQTQKLDVEKQAHSQKRELREKMSEVTKQLLESYDFEDVRSRLSTEDLEHLNEDGELWFAYEGLKKATRVLESHFQSQKEIYEKEIEGLNFKVEHLSQDINHLQKLFREENDINDGIRLEVSRLTSENLVIPDLKQQVAELENQKSDLENRLQEQTVKLKGNGPTMIPKMSNRLHYELERDRTQKRCTEAQNEVDIKEKESLKDTIQGIEGLSNGSMQDEVQDEVQSKIKQVTTRLAVENMDLEEKLDMKDRIIKKLEDQIKTLTKTIEKAEAHASTVPKEYIGMMEYKKEDEERIIQNLILDLKPRGVVVNMIPGLPAHILFMCVRYADYLNDADMLKSFMNASIDGIKQVVKEHSEDFEMLSFWLSNTYYFLNCLKQYSGEEEFMQYNTPRQNKNCLKHFDLSEYRQILSDLAIRIYHQFIIVMENNIQHIIVPGMLEYESLQGISGLKPTGFRKRSSSIDDTDTYTMTSILQQLSYFYSTMCQNGLDSELLKQAVKQLFFLIGAVTLNSLFLRKDMCSCRKGMQIRCNISYLEEWLKDKNLQSSNAKETLEPLSQAAWLLQVKKITDDDAKEICEHCTSLSTVQQIVKILNSYTPIDDFEKRVTPSFVRKVQAMLNNREDAPQLMLDTKHLFQVTFPFTPSPHALELIQVPSSFKLGFLTRV</sequence>
<evidence type="ECO:0000313" key="4">
    <source>
        <dbReference type="Proteomes" id="UP000549775"/>
    </source>
</evidence>
<dbReference type="SMART" id="SM01132">
    <property type="entry name" value="DIL"/>
    <property type="match status" value="1"/>
</dbReference>
<keyword evidence="4" id="KW-1185">Reference proteome</keyword>
<comment type="caution">
    <text evidence="3">The sequence shown here is derived from an EMBL/GenBank/DDBJ whole genome shotgun (WGS) entry which is preliminary data.</text>
</comment>
<dbReference type="OrthoDB" id="6108017at2759"/>
<dbReference type="EMBL" id="VZST01000163">
    <property type="protein sequence ID" value="NWZ62885.1"/>
    <property type="molecule type" value="Genomic_DNA"/>
</dbReference>
<feature type="domain" description="Dilute" evidence="2">
    <location>
        <begin position="572"/>
        <end position="849"/>
    </location>
</feature>
<dbReference type="PANTHER" id="PTHR16027">
    <property type="entry name" value="DILUTE DOMAIN-CONTAINING PROTEIN YPR089W"/>
    <property type="match status" value="1"/>
</dbReference>
<dbReference type="Gene3D" id="6.10.220.10">
    <property type="match status" value="1"/>
</dbReference>
<organism evidence="3 4">
    <name type="scientific">Acrocephalus arundinaceus</name>
    <name type="common">Great reed-warbler</name>
    <dbReference type="NCBI Taxonomy" id="39621"/>
    <lineage>
        <taxon>Eukaryota</taxon>
        <taxon>Metazoa</taxon>
        <taxon>Chordata</taxon>
        <taxon>Craniata</taxon>
        <taxon>Vertebrata</taxon>
        <taxon>Euteleostomi</taxon>
        <taxon>Archelosauria</taxon>
        <taxon>Archosauria</taxon>
        <taxon>Dinosauria</taxon>
        <taxon>Saurischia</taxon>
        <taxon>Theropoda</taxon>
        <taxon>Coelurosauria</taxon>
        <taxon>Aves</taxon>
        <taxon>Neognathae</taxon>
        <taxon>Neoaves</taxon>
        <taxon>Telluraves</taxon>
        <taxon>Australaves</taxon>
        <taxon>Passeriformes</taxon>
        <taxon>Sylvioidea</taxon>
        <taxon>Sylviidae</taxon>
        <taxon>Acrocephalinae</taxon>
        <taxon>Acrocephalus</taxon>
    </lineage>
</organism>
<feature type="coiled-coil region" evidence="1">
    <location>
        <begin position="353"/>
        <end position="429"/>
    </location>
</feature>
<proteinExistence type="predicted"/>
<dbReference type="Proteomes" id="UP000549775">
    <property type="component" value="Unassembled WGS sequence"/>
</dbReference>
<dbReference type="GO" id="GO:0051020">
    <property type="term" value="F:GTPase binding"/>
    <property type="evidence" value="ECO:0007669"/>
    <property type="project" value="TreeGrafter"/>
</dbReference>
<dbReference type="PROSITE" id="PS50096">
    <property type="entry name" value="IQ"/>
    <property type="match status" value="1"/>
</dbReference>
<reference evidence="3 4" key="1">
    <citation type="submission" date="2019-09" db="EMBL/GenBank/DDBJ databases">
        <title>Bird 10,000 Genomes (B10K) Project - Family phase.</title>
        <authorList>
            <person name="Zhang G."/>
        </authorList>
    </citation>
    <scope>NUCLEOTIDE SEQUENCE [LARGE SCALE GENOMIC DNA]</scope>
    <source>
        <strain evidence="3">OUT-0054</strain>
        <tissue evidence="3">Blood</tissue>
    </source>
</reference>
<dbReference type="InterPro" id="IPR002710">
    <property type="entry name" value="Dilute_dom"/>
</dbReference>
<gene>
    <name evidence="3" type="primary">Myo5c_1</name>
    <name evidence="3" type="ORF">ACRARU_R07396</name>
</gene>
<evidence type="ECO:0000313" key="3">
    <source>
        <dbReference type="EMBL" id="NWZ62885.1"/>
    </source>
</evidence>
<dbReference type="Pfam" id="PF01843">
    <property type="entry name" value="DIL"/>
    <property type="match status" value="1"/>
</dbReference>
<dbReference type="AlphaFoldDB" id="A0A7K7P5U6"/>
<dbReference type="InterPro" id="IPR037991">
    <property type="entry name" value="Myo5c_CBD"/>
</dbReference>
<dbReference type="CDD" id="cd15476">
    <property type="entry name" value="Myo5c_CBD"/>
    <property type="match status" value="1"/>
</dbReference>
<dbReference type="SMART" id="SM00015">
    <property type="entry name" value="IQ"/>
    <property type="match status" value="1"/>
</dbReference>
<dbReference type="InterPro" id="IPR052072">
    <property type="entry name" value="Vascular_dev_regulator"/>
</dbReference>
<dbReference type="PROSITE" id="PS51126">
    <property type="entry name" value="DILUTE"/>
    <property type="match status" value="1"/>
</dbReference>
<dbReference type="PANTHER" id="PTHR16027:SF6">
    <property type="entry name" value="DILUTE DOMAIN-CONTAINING PROTEIN"/>
    <property type="match status" value="1"/>
</dbReference>
<evidence type="ECO:0000256" key="1">
    <source>
        <dbReference type="SAM" id="Coils"/>
    </source>
</evidence>
<feature type="coiled-coil region" evidence="1">
    <location>
        <begin position="469"/>
        <end position="503"/>
    </location>
</feature>
<evidence type="ECO:0000259" key="2">
    <source>
        <dbReference type="PROSITE" id="PS51126"/>
    </source>
</evidence>
<dbReference type="InterPro" id="IPR000048">
    <property type="entry name" value="IQ_motif_EF-hand-BS"/>
</dbReference>
<accession>A0A7K7P5U6</accession>
<feature type="coiled-coil region" evidence="1">
    <location>
        <begin position="33"/>
        <end position="258"/>
    </location>
</feature>
<name>A0A7K7P5U6_ACRAR</name>
<feature type="non-terminal residue" evidence="3">
    <location>
        <position position="894"/>
    </location>
</feature>